<dbReference type="EC" id="4.1.1.112" evidence="6"/>
<sequence>MTDKERLEIFQQVETGCVSDAMIHFGIGAWMKGILPADPEARIYGKASTAYFDIVTPPRECLTQYELIELCEEGEVMVWNADVDTQIMGGNIYQFAMDHGINGIVIQGHTRDYGEIQKAGGAVFSLGQAIGSSPTNFRATKETVNIPVAVGGVVVRPGDYIFGDIDGVMVIPYEHVDKVLEQALLYMEWEAKIEVAIKKGLNAQEMKKVYQEIRFIDEN</sequence>
<dbReference type="GO" id="GO:0046872">
    <property type="term" value="F:metal ion binding"/>
    <property type="evidence" value="ECO:0007669"/>
    <property type="project" value="UniProtKB-KW"/>
</dbReference>
<dbReference type="SUPFAM" id="SSF89562">
    <property type="entry name" value="RraA-like"/>
    <property type="match status" value="1"/>
</dbReference>
<accession>A7VXM8</accession>
<reference evidence="15 17" key="3">
    <citation type="submission" date="2017-07" db="EMBL/GenBank/DDBJ databases">
        <title>Prevalence of linear plasmids in Cutibacterium (Propionibacterium) acnes isolates obtained from prostatic tissue.</title>
        <authorList>
            <person name="Davidsson S."/>
            <person name="Carlsson J."/>
            <person name="Molling P."/>
            <person name="Andren O."/>
            <person name="Andersson S.-O."/>
            <person name="Brzuszkiewicz E."/>
            <person name="Poehlein A."/>
            <person name="Al-Zeer M."/>
            <person name="Brinkmann V."/>
            <person name="Scavenius C."/>
            <person name="Nazipi S."/>
            <person name="Soderquist B."/>
            <person name="Bruggemann H."/>
        </authorList>
    </citation>
    <scope>NUCLEOTIDE SEQUENCE [LARGE SCALE GENOMIC DNA]</scope>
    <source>
        <strain evidence="15 17">DSM 753</strain>
    </source>
</reference>
<dbReference type="EMBL" id="ABCB02000021">
    <property type="protein sequence ID" value="EDO59306.1"/>
    <property type="molecule type" value="Genomic_DNA"/>
</dbReference>
<proteinExistence type="inferred from homology"/>
<evidence type="ECO:0000256" key="10">
    <source>
        <dbReference type="ARBA" id="ARBA00030169"/>
    </source>
</evidence>
<evidence type="ECO:0000313" key="14">
    <source>
        <dbReference type="EMBL" id="EDO59306.1"/>
    </source>
</evidence>
<feature type="binding site" evidence="13">
    <location>
        <position position="111"/>
    </location>
    <ligand>
        <name>substrate</name>
    </ligand>
</feature>
<comment type="catalytic activity">
    <reaction evidence="12">
        <text>oxaloacetate + H(+) = pyruvate + CO2</text>
        <dbReference type="Rhea" id="RHEA:15641"/>
        <dbReference type="ChEBI" id="CHEBI:15361"/>
        <dbReference type="ChEBI" id="CHEBI:15378"/>
        <dbReference type="ChEBI" id="CHEBI:16452"/>
        <dbReference type="ChEBI" id="CHEBI:16526"/>
        <dbReference type="EC" id="4.1.1.112"/>
    </reaction>
</comment>
<evidence type="ECO:0000256" key="12">
    <source>
        <dbReference type="ARBA" id="ARBA00047973"/>
    </source>
</evidence>
<reference evidence="14 16" key="1">
    <citation type="submission" date="2007-08" db="EMBL/GenBank/DDBJ databases">
        <title>Draft genome sequence of Clostridium leptum (DSM 753).</title>
        <authorList>
            <person name="Sudarsanam P."/>
            <person name="Ley R."/>
            <person name="Guruge J."/>
            <person name="Turnbaugh P.J."/>
            <person name="Mahowald M."/>
            <person name="Liep D."/>
            <person name="Gordon J."/>
        </authorList>
    </citation>
    <scope>NUCLEOTIDE SEQUENCE [LARGE SCALE GENOMIC DNA]</scope>
    <source>
        <strain evidence="14 16">DSM 753</strain>
    </source>
</reference>
<dbReference type="PANTHER" id="PTHR33254:SF4">
    <property type="entry name" value="4-HYDROXY-4-METHYL-2-OXOGLUTARATE ALDOLASE 3-RELATED"/>
    <property type="match status" value="1"/>
</dbReference>
<comment type="similarity">
    <text evidence="3">Belongs to the class II aldolase/RraA-like family.</text>
</comment>
<evidence type="ECO:0000313" key="15">
    <source>
        <dbReference type="EMBL" id="PEQ24087.1"/>
    </source>
</evidence>
<evidence type="ECO:0000313" key="16">
    <source>
        <dbReference type="Proteomes" id="UP000003490"/>
    </source>
</evidence>
<feature type="binding site" evidence="13">
    <location>
        <position position="112"/>
    </location>
    <ligand>
        <name>Mg(2+)</name>
        <dbReference type="ChEBI" id="CHEBI:18420"/>
    </ligand>
</feature>
<dbReference type="GO" id="GO:0008948">
    <property type="term" value="F:oxaloacetate decarboxylase activity"/>
    <property type="evidence" value="ECO:0007669"/>
    <property type="project" value="UniProtKB-EC"/>
</dbReference>
<dbReference type="Proteomes" id="UP000003490">
    <property type="component" value="Unassembled WGS sequence"/>
</dbReference>
<dbReference type="Pfam" id="PF03737">
    <property type="entry name" value="RraA-like"/>
    <property type="match status" value="1"/>
</dbReference>
<comment type="cofactor">
    <cofactor evidence="13">
        <name>Mg(2+)</name>
        <dbReference type="ChEBI" id="CHEBI:18420"/>
    </cofactor>
</comment>
<name>A7VXM8_9FIRM</name>
<dbReference type="PANTHER" id="PTHR33254">
    <property type="entry name" value="4-HYDROXY-4-METHYL-2-OXOGLUTARATE ALDOLASE 3-RELATED"/>
    <property type="match status" value="1"/>
</dbReference>
<comment type="subunit">
    <text evidence="4">Homotrimer.</text>
</comment>
<comment type="cofactor">
    <cofactor evidence="2">
        <name>a divalent metal cation</name>
        <dbReference type="ChEBI" id="CHEBI:60240"/>
    </cofactor>
</comment>
<dbReference type="EMBL" id="NOXF01000008">
    <property type="protein sequence ID" value="PEQ24087.1"/>
    <property type="molecule type" value="Genomic_DNA"/>
</dbReference>
<evidence type="ECO:0000313" key="17">
    <source>
        <dbReference type="Proteomes" id="UP000220611"/>
    </source>
</evidence>
<comment type="catalytic activity">
    <reaction evidence="1">
        <text>4-hydroxy-4-methyl-2-oxoglutarate = 2 pyruvate</text>
        <dbReference type="Rhea" id="RHEA:22748"/>
        <dbReference type="ChEBI" id="CHEBI:15361"/>
        <dbReference type="ChEBI" id="CHEBI:58276"/>
        <dbReference type="EC" id="4.1.3.17"/>
    </reaction>
</comment>
<dbReference type="HOGENOM" id="CLU_072626_3_0_9"/>
<comment type="function">
    <text evidence="8">Catalyzes the aldol cleavage of 4-hydroxy-4-methyl-2-oxoglutarate (HMG) into 2 molecules of pyruvate. Also contains a secondary oxaloacetate (OAA) decarboxylase activity due to the common pyruvate enolate transition state formed following C-C bond cleavage in the retro-aldol and decarboxylation reactions.</text>
</comment>
<dbReference type="CDD" id="cd16841">
    <property type="entry name" value="RraA_family"/>
    <property type="match status" value="1"/>
</dbReference>
<dbReference type="Gene3D" id="3.50.30.40">
    <property type="entry name" value="Ribonuclease E inhibitor RraA/RraA-like"/>
    <property type="match status" value="1"/>
</dbReference>
<comment type="caution">
    <text evidence="14">The sequence shown here is derived from an EMBL/GenBank/DDBJ whole genome shotgun (WGS) entry which is preliminary data.</text>
</comment>
<dbReference type="eggNOG" id="COG0684">
    <property type="taxonomic scope" value="Bacteria"/>
</dbReference>
<evidence type="ECO:0000256" key="9">
    <source>
        <dbReference type="ARBA" id="ARBA00029596"/>
    </source>
</evidence>
<dbReference type="OrthoDB" id="9784786at2"/>
<dbReference type="InterPro" id="IPR036704">
    <property type="entry name" value="RraA/RraA-like_sf"/>
</dbReference>
<dbReference type="EC" id="4.1.3.17" evidence="5"/>
<evidence type="ECO:0000256" key="2">
    <source>
        <dbReference type="ARBA" id="ARBA00001968"/>
    </source>
</evidence>
<gene>
    <name evidence="15" type="ORF">CH238_10675</name>
    <name evidence="14" type="ORF">CLOLEP_03353</name>
</gene>
<evidence type="ECO:0000256" key="7">
    <source>
        <dbReference type="ARBA" id="ARBA00016549"/>
    </source>
</evidence>
<keyword evidence="17" id="KW-1185">Reference proteome</keyword>
<evidence type="ECO:0000256" key="11">
    <source>
        <dbReference type="ARBA" id="ARBA00032305"/>
    </source>
</evidence>
<reference evidence="14 16" key="2">
    <citation type="submission" date="2007-08" db="EMBL/GenBank/DDBJ databases">
        <authorList>
            <person name="Fulton L."/>
            <person name="Clifton S."/>
            <person name="Fulton B."/>
            <person name="Xu J."/>
            <person name="Minx P."/>
            <person name="Pepin K.H."/>
            <person name="Johnson M."/>
            <person name="Thiruvilangam P."/>
            <person name="Bhonagiri V."/>
            <person name="Nash W.E."/>
            <person name="Wang C."/>
            <person name="Mardis E.R."/>
            <person name="Wilson R.K."/>
        </authorList>
    </citation>
    <scope>NUCLEOTIDE SEQUENCE [LARGE SCALE GENOMIC DNA]</scope>
    <source>
        <strain evidence="14 16">DSM 753</strain>
    </source>
</reference>
<evidence type="ECO:0000256" key="4">
    <source>
        <dbReference type="ARBA" id="ARBA00011233"/>
    </source>
</evidence>
<dbReference type="InterPro" id="IPR005493">
    <property type="entry name" value="RraA/RraA-like"/>
</dbReference>
<evidence type="ECO:0000256" key="5">
    <source>
        <dbReference type="ARBA" id="ARBA00012213"/>
    </source>
</evidence>
<keyword evidence="13" id="KW-0460">Magnesium</keyword>
<evidence type="ECO:0000256" key="8">
    <source>
        <dbReference type="ARBA" id="ARBA00025046"/>
    </source>
</evidence>
<evidence type="ECO:0000256" key="3">
    <source>
        <dbReference type="ARBA" id="ARBA00008621"/>
    </source>
</evidence>
<dbReference type="Proteomes" id="UP000220611">
    <property type="component" value="Unassembled WGS sequence"/>
</dbReference>
<evidence type="ECO:0000256" key="13">
    <source>
        <dbReference type="PIRSR" id="PIRSR605493-1"/>
    </source>
</evidence>
<organism evidence="14 16">
    <name type="scientific">[Clostridium] leptum DSM 753</name>
    <dbReference type="NCBI Taxonomy" id="428125"/>
    <lineage>
        <taxon>Bacteria</taxon>
        <taxon>Bacillati</taxon>
        <taxon>Bacillota</taxon>
        <taxon>Clostridia</taxon>
        <taxon>Eubacteriales</taxon>
        <taxon>Oscillospiraceae</taxon>
        <taxon>Oscillospiraceae incertae sedis</taxon>
    </lineage>
</organism>
<feature type="binding site" evidence="13">
    <location>
        <begin position="89"/>
        <end position="92"/>
    </location>
    <ligand>
        <name>substrate</name>
    </ligand>
</feature>
<keyword evidence="13" id="KW-0479">Metal-binding</keyword>
<dbReference type="AlphaFoldDB" id="A7VXM8"/>
<protein>
    <recommendedName>
        <fullName evidence="7">Putative 4-hydroxy-4-methyl-2-oxoglutarate aldolase</fullName>
        <ecNumber evidence="6">4.1.1.112</ecNumber>
        <ecNumber evidence="5">4.1.3.17</ecNumber>
    </recommendedName>
    <alternativeName>
        <fullName evidence="11">Oxaloacetate decarboxylase</fullName>
    </alternativeName>
    <alternativeName>
        <fullName evidence="9">Regulator of ribonuclease activity homolog</fullName>
    </alternativeName>
    <alternativeName>
        <fullName evidence="10">RraA-like protein</fullName>
    </alternativeName>
</protein>
<evidence type="ECO:0000256" key="6">
    <source>
        <dbReference type="ARBA" id="ARBA00012947"/>
    </source>
</evidence>
<evidence type="ECO:0000256" key="1">
    <source>
        <dbReference type="ARBA" id="ARBA00001342"/>
    </source>
</evidence>
<dbReference type="GO" id="GO:0047443">
    <property type="term" value="F:4-hydroxy-4-methyl-2-oxoglutarate aldolase activity"/>
    <property type="evidence" value="ECO:0007669"/>
    <property type="project" value="UniProtKB-EC"/>
</dbReference>